<keyword evidence="4" id="KW-0732">Signal</keyword>
<keyword evidence="11" id="KW-1185">Reference proteome</keyword>
<reference evidence="11" key="1">
    <citation type="journal article" date="2019" name="Int. J. Syst. Evol. Microbiol.">
        <title>The Global Catalogue of Microorganisms (GCM) 10K type strain sequencing project: providing services to taxonomists for standard genome sequencing and annotation.</title>
        <authorList>
            <consortium name="The Broad Institute Genomics Platform"/>
            <consortium name="The Broad Institute Genome Sequencing Center for Infectious Disease"/>
            <person name="Wu L."/>
            <person name="Ma J."/>
        </authorList>
    </citation>
    <scope>NUCLEOTIDE SEQUENCE [LARGE SCALE GENOMIC DNA]</scope>
    <source>
        <strain evidence="11">CCUG 49339</strain>
    </source>
</reference>
<dbReference type="InterPro" id="IPR046953">
    <property type="entry name" value="Spore_GerAC-like_C"/>
</dbReference>
<proteinExistence type="inferred from homology"/>
<organism evidence="10 11">
    <name type="scientific">Bacillus salitolerans</name>
    <dbReference type="NCBI Taxonomy" id="1437434"/>
    <lineage>
        <taxon>Bacteria</taxon>
        <taxon>Bacillati</taxon>
        <taxon>Bacillota</taxon>
        <taxon>Bacilli</taxon>
        <taxon>Bacillales</taxon>
        <taxon>Bacillaceae</taxon>
        <taxon>Bacillus</taxon>
    </lineage>
</organism>
<dbReference type="InterPro" id="IPR008844">
    <property type="entry name" value="Spore_GerAC-like"/>
</dbReference>
<protein>
    <submittedName>
        <fullName evidence="10">Ger(X)C family spore germination protein</fullName>
    </submittedName>
</protein>
<dbReference type="Pfam" id="PF25198">
    <property type="entry name" value="Spore_GerAC_N"/>
    <property type="match status" value="1"/>
</dbReference>
<evidence type="ECO:0000313" key="10">
    <source>
        <dbReference type="EMBL" id="MFD1736483.1"/>
    </source>
</evidence>
<name>A0ABW4LR05_9BACI</name>
<evidence type="ECO:0000256" key="4">
    <source>
        <dbReference type="ARBA" id="ARBA00022729"/>
    </source>
</evidence>
<dbReference type="RefSeq" id="WP_377927640.1">
    <property type="nucleotide sequence ID" value="NZ_JBHUEM010000008.1"/>
</dbReference>
<dbReference type="Pfam" id="PF05504">
    <property type="entry name" value="Spore_GerAC"/>
    <property type="match status" value="1"/>
</dbReference>
<comment type="similarity">
    <text evidence="2">Belongs to the GerABKC lipoprotein family.</text>
</comment>
<evidence type="ECO:0000259" key="9">
    <source>
        <dbReference type="Pfam" id="PF25198"/>
    </source>
</evidence>
<gene>
    <name evidence="10" type="ORF">ACFSCX_07885</name>
</gene>
<dbReference type="InterPro" id="IPR038501">
    <property type="entry name" value="Spore_GerAC_C_sf"/>
</dbReference>
<feature type="domain" description="Spore germination protein N-terminal" evidence="9">
    <location>
        <begin position="23"/>
        <end position="195"/>
    </location>
</feature>
<dbReference type="Proteomes" id="UP001597214">
    <property type="component" value="Unassembled WGS sequence"/>
</dbReference>
<dbReference type="Gene3D" id="3.30.300.210">
    <property type="entry name" value="Nutrient germinant receptor protein C, domain 3"/>
    <property type="match status" value="1"/>
</dbReference>
<dbReference type="PANTHER" id="PTHR35789:SF1">
    <property type="entry name" value="SPORE GERMINATION PROTEIN B3"/>
    <property type="match status" value="1"/>
</dbReference>
<evidence type="ECO:0000256" key="1">
    <source>
        <dbReference type="ARBA" id="ARBA00004635"/>
    </source>
</evidence>
<sequence length="399" mass="45090">MIKLIRIIVFTLIFIALSGCWSKKELSDLAITTAIGIDKQEDQYLVSAQIINPGEIAGKALSNRTAVSTYEVEGRSISEAFRKMSKEAPRRMYLSHVRIVVIGETIAKEGLKQILDYLSRYYEARTDFYLVVTKDQTAHDILSILTPIEKIPANKIFNSIKVSEGNWAPTKGVQLDDLISKIISDGNNPVLTGIKYEGNLEEGSSLKNIESVSSPTRVELENLALFRGDRLVGWFNTIEAKGFNYITDNIKETVGVIECEENNGRITIQLFNSNTNVEGQVKQGKPKIIIDIKCELKVEEVSKCERKLSEEDTIKWIEEKSNKQIKKILLASINKAKEHKADVFGFGDTIRRANPKAWKGMRDNWNDELFPNLEIEIRAESTIRRLGTITESFQEQGKE</sequence>
<comment type="subcellular location">
    <subcellularLocation>
        <location evidence="1">Membrane</location>
        <topology evidence="1">Lipid-anchor</topology>
    </subcellularLocation>
</comment>
<evidence type="ECO:0000259" key="8">
    <source>
        <dbReference type="Pfam" id="PF05504"/>
    </source>
</evidence>
<evidence type="ECO:0000256" key="3">
    <source>
        <dbReference type="ARBA" id="ARBA00022544"/>
    </source>
</evidence>
<evidence type="ECO:0000256" key="6">
    <source>
        <dbReference type="ARBA" id="ARBA00023139"/>
    </source>
</evidence>
<keyword evidence="5" id="KW-0472">Membrane</keyword>
<dbReference type="EMBL" id="JBHUEM010000008">
    <property type="protein sequence ID" value="MFD1736483.1"/>
    <property type="molecule type" value="Genomic_DNA"/>
</dbReference>
<comment type="caution">
    <text evidence="10">The sequence shown here is derived from an EMBL/GenBank/DDBJ whole genome shotgun (WGS) entry which is preliminary data.</text>
</comment>
<dbReference type="InterPro" id="IPR057336">
    <property type="entry name" value="GerAC_N"/>
</dbReference>
<dbReference type="PANTHER" id="PTHR35789">
    <property type="entry name" value="SPORE GERMINATION PROTEIN B3"/>
    <property type="match status" value="1"/>
</dbReference>
<evidence type="ECO:0000313" key="11">
    <source>
        <dbReference type="Proteomes" id="UP001597214"/>
    </source>
</evidence>
<evidence type="ECO:0000256" key="5">
    <source>
        <dbReference type="ARBA" id="ARBA00023136"/>
    </source>
</evidence>
<evidence type="ECO:0000256" key="2">
    <source>
        <dbReference type="ARBA" id="ARBA00007886"/>
    </source>
</evidence>
<keyword evidence="3" id="KW-0309">Germination</keyword>
<feature type="domain" description="Spore germination GerAC-like C-terminal" evidence="8">
    <location>
        <begin position="222"/>
        <end position="387"/>
    </location>
</feature>
<dbReference type="NCBIfam" id="TIGR02887">
    <property type="entry name" value="spore_ger_x_C"/>
    <property type="match status" value="1"/>
</dbReference>
<keyword evidence="7" id="KW-0449">Lipoprotein</keyword>
<evidence type="ECO:0000256" key="7">
    <source>
        <dbReference type="ARBA" id="ARBA00023288"/>
    </source>
</evidence>
<dbReference type="PROSITE" id="PS51257">
    <property type="entry name" value="PROKAR_LIPOPROTEIN"/>
    <property type="match status" value="1"/>
</dbReference>
<accession>A0ABW4LR05</accession>
<keyword evidence="6" id="KW-0564">Palmitate</keyword>